<feature type="transmembrane region" description="Helical" evidence="1">
    <location>
        <begin position="201"/>
        <end position="219"/>
    </location>
</feature>
<feature type="transmembrane region" description="Helical" evidence="1">
    <location>
        <begin position="32"/>
        <end position="56"/>
    </location>
</feature>
<organism evidence="3 4">
    <name type="scientific">Flavobacterium branchiarum</name>
    <dbReference type="NCBI Taxonomy" id="1114870"/>
    <lineage>
        <taxon>Bacteria</taxon>
        <taxon>Pseudomonadati</taxon>
        <taxon>Bacteroidota</taxon>
        <taxon>Flavobacteriia</taxon>
        <taxon>Flavobacteriales</taxon>
        <taxon>Flavobacteriaceae</taxon>
        <taxon>Flavobacterium</taxon>
    </lineage>
</organism>
<evidence type="ECO:0000256" key="1">
    <source>
        <dbReference type="SAM" id="Phobius"/>
    </source>
</evidence>
<feature type="transmembrane region" description="Helical" evidence="1">
    <location>
        <begin position="148"/>
        <end position="166"/>
    </location>
</feature>
<evidence type="ECO:0000259" key="2">
    <source>
        <dbReference type="Pfam" id="PF02517"/>
    </source>
</evidence>
<keyword evidence="1" id="KW-1133">Transmembrane helix</keyword>
<dbReference type="InterPro" id="IPR003675">
    <property type="entry name" value="Rce1/LyrA-like_dom"/>
</dbReference>
<name>A0ABV5FJP9_9FLAO</name>
<feature type="transmembrane region" description="Helical" evidence="1">
    <location>
        <begin position="62"/>
        <end position="80"/>
    </location>
</feature>
<evidence type="ECO:0000313" key="4">
    <source>
        <dbReference type="Proteomes" id="UP001589589"/>
    </source>
</evidence>
<keyword evidence="4" id="KW-1185">Reference proteome</keyword>
<feature type="transmembrane region" description="Helical" evidence="1">
    <location>
        <begin position="172"/>
        <end position="194"/>
    </location>
</feature>
<dbReference type="Proteomes" id="UP001589589">
    <property type="component" value="Unassembled WGS sequence"/>
</dbReference>
<dbReference type="EMBL" id="JBHMEX010000025">
    <property type="protein sequence ID" value="MFB9063778.1"/>
    <property type="molecule type" value="Genomic_DNA"/>
</dbReference>
<reference evidence="3 4" key="1">
    <citation type="submission" date="2024-09" db="EMBL/GenBank/DDBJ databases">
        <authorList>
            <person name="Sun Q."/>
            <person name="Mori K."/>
        </authorList>
    </citation>
    <scope>NUCLEOTIDE SEQUENCE [LARGE SCALE GENOMIC DNA]</scope>
    <source>
        <strain evidence="3 4">CECT 7908</strain>
    </source>
</reference>
<dbReference type="RefSeq" id="WP_353960585.1">
    <property type="nucleotide sequence ID" value="NZ_JAUFQQ010000005.1"/>
</dbReference>
<keyword evidence="1" id="KW-0812">Transmembrane</keyword>
<gene>
    <name evidence="3" type="ORF">ACFFUQ_07055</name>
</gene>
<comment type="caution">
    <text evidence="3">The sequence shown here is derived from an EMBL/GenBank/DDBJ whole genome shotgun (WGS) entry which is preliminary data.</text>
</comment>
<sequence length="220" mass="26245">MFKNFKKDIRDLFFSPNSIEYLGFSSNFRLVLYYYFIFILFLISLSIFVGWVKYFFNSESYIVLPANILFLKVAVFAPIMEEIIFRLLIRVNKFNLIIFSVFLIVFVLYEKYILSTVVYYVFNGFFLLLLFFKKLNYKLNRQLDKSKYLSLLIYISCFLFGLYHVPNFKDCSLFDIVVIAYLFSKIIAGFIFILLRLKFGIIASILFHMFINSLAYMMVS</sequence>
<accession>A0ABV5FJP9</accession>
<feature type="domain" description="CAAX prenyl protease 2/Lysostaphin resistance protein A-like" evidence="2">
    <location>
        <begin position="68"/>
        <end position="213"/>
    </location>
</feature>
<feature type="transmembrane region" description="Helical" evidence="1">
    <location>
        <begin position="87"/>
        <end position="106"/>
    </location>
</feature>
<protein>
    <submittedName>
        <fullName evidence="3">Type II CAAX prenyl endopeptidase Rce1 family protein</fullName>
    </submittedName>
</protein>
<evidence type="ECO:0000313" key="3">
    <source>
        <dbReference type="EMBL" id="MFB9063778.1"/>
    </source>
</evidence>
<dbReference type="Pfam" id="PF02517">
    <property type="entry name" value="Rce1-like"/>
    <property type="match status" value="1"/>
</dbReference>
<keyword evidence="1" id="KW-0472">Membrane</keyword>
<proteinExistence type="predicted"/>
<feature type="transmembrane region" description="Helical" evidence="1">
    <location>
        <begin position="112"/>
        <end position="132"/>
    </location>
</feature>